<gene>
    <name evidence="1" type="ORF">FB556_1700</name>
</gene>
<comment type="caution">
    <text evidence="1">The sequence shown here is derived from an EMBL/GenBank/DDBJ whole genome shotgun (WGS) entry which is preliminary data.</text>
</comment>
<sequence length="67" mass="7460">MTQPESTGIKVHGTALSEEETAALLTVINTQLVELPPPEPPVDYSTRNRVMSTWHSDPGWRTLPRGY</sequence>
<evidence type="ECO:0000313" key="2">
    <source>
        <dbReference type="Proteomes" id="UP000319746"/>
    </source>
</evidence>
<reference evidence="1 2" key="1">
    <citation type="submission" date="2019-06" db="EMBL/GenBank/DDBJ databases">
        <title>Sequencing the genomes of 1000 actinobacteria strains.</title>
        <authorList>
            <person name="Klenk H.-P."/>
        </authorList>
    </citation>
    <scope>NUCLEOTIDE SEQUENCE [LARGE SCALE GENOMIC DNA]</scope>
    <source>
        <strain evidence="1 2">DSM 24083</strain>
    </source>
</reference>
<dbReference type="OrthoDB" id="9862167at2"/>
<dbReference type="RefSeq" id="WP_141866688.1">
    <property type="nucleotide sequence ID" value="NZ_BAABAN010000005.1"/>
</dbReference>
<protein>
    <submittedName>
        <fullName evidence="1">Uncharacterized protein</fullName>
    </submittedName>
</protein>
<dbReference type="Proteomes" id="UP000319746">
    <property type="component" value="Unassembled WGS sequence"/>
</dbReference>
<organism evidence="1 2">
    <name type="scientific">Enteractinococcus coprophilus</name>
    <dbReference type="NCBI Taxonomy" id="1027633"/>
    <lineage>
        <taxon>Bacteria</taxon>
        <taxon>Bacillati</taxon>
        <taxon>Actinomycetota</taxon>
        <taxon>Actinomycetes</taxon>
        <taxon>Micrococcales</taxon>
        <taxon>Micrococcaceae</taxon>
    </lineage>
</organism>
<keyword evidence="2" id="KW-1185">Reference proteome</keyword>
<evidence type="ECO:0000313" key="1">
    <source>
        <dbReference type="EMBL" id="TQL71228.1"/>
    </source>
</evidence>
<accession>A0A543AF69</accession>
<dbReference type="EMBL" id="VFOU01000003">
    <property type="protein sequence ID" value="TQL71228.1"/>
    <property type="molecule type" value="Genomic_DNA"/>
</dbReference>
<dbReference type="AlphaFoldDB" id="A0A543AF69"/>
<name>A0A543AF69_9MICC</name>
<proteinExistence type="predicted"/>